<evidence type="ECO:0000313" key="8">
    <source>
        <dbReference type="Proteomes" id="UP001163046"/>
    </source>
</evidence>
<evidence type="ECO:0000256" key="2">
    <source>
        <dbReference type="ARBA" id="ARBA00006730"/>
    </source>
</evidence>
<comment type="similarity">
    <text evidence="2">Belongs to the DAMOX/DASOX family.</text>
</comment>
<dbReference type="GO" id="GO:0071949">
    <property type="term" value="F:FAD binding"/>
    <property type="evidence" value="ECO:0007669"/>
    <property type="project" value="InterPro"/>
</dbReference>
<dbReference type="GO" id="GO:0005737">
    <property type="term" value="C:cytoplasm"/>
    <property type="evidence" value="ECO:0007669"/>
    <property type="project" value="TreeGrafter"/>
</dbReference>
<evidence type="ECO:0000256" key="3">
    <source>
        <dbReference type="ARBA" id="ARBA00022630"/>
    </source>
</evidence>
<dbReference type="Pfam" id="PF01266">
    <property type="entry name" value="DAO"/>
    <property type="match status" value="1"/>
</dbReference>
<reference evidence="7" key="1">
    <citation type="submission" date="2023-01" db="EMBL/GenBank/DDBJ databases">
        <title>Genome assembly of the deep-sea coral Lophelia pertusa.</title>
        <authorList>
            <person name="Herrera S."/>
            <person name="Cordes E."/>
        </authorList>
    </citation>
    <scope>NUCLEOTIDE SEQUENCE</scope>
    <source>
        <strain evidence="7">USNM1676648</strain>
        <tissue evidence="7">Polyp</tissue>
    </source>
</reference>
<dbReference type="OrthoDB" id="2015447at2759"/>
<dbReference type="GO" id="GO:0003884">
    <property type="term" value="F:D-amino-acid oxidase activity"/>
    <property type="evidence" value="ECO:0007669"/>
    <property type="project" value="InterPro"/>
</dbReference>
<keyword evidence="5" id="KW-0560">Oxidoreductase</keyword>
<name>A0A9W9ZSM3_9CNID</name>
<gene>
    <name evidence="7" type="ORF">OS493_004108</name>
</gene>
<dbReference type="InterPro" id="IPR006076">
    <property type="entry name" value="FAD-dep_OxRdtase"/>
</dbReference>
<dbReference type="SUPFAM" id="SSF51971">
    <property type="entry name" value="Nucleotide-binding domain"/>
    <property type="match status" value="1"/>
</dbReference>
<feature type="domain" description="FAD dependent oxidoreductase" evidence="6">
    <location>
        <begin position="2"/>
        <end position="312"/>
    </location>
</feature>
<evidence type="ECO:0000259" key="6">
    <source>
        <dbReference type="Pfam" id="PF01266"/>
    </source>
</evidence>
<dbReference type="PANTHER" id="PTHR11530:SF25">
    <property type="entry name" value="FAD DEPENDENT OXIDOREDUCTASE DOMAIN-CONTAINING PROTEIN"/>
    <property type="match status" value="1"/>
</dbReference>
<comment type="caution">
    <text evidence="7">The sequence shown here is derived from an EMBL/GenBank/DDBJ whole genome shotgun (WGS) entry which is preliminary data.</text>
</comment>
<keyword evidence="8" id="KW-1185">Reference proteome</keyword>
<dbReference type="Proteomes" id="UP001163046">
    <property type="component" value="Unassembled WGS sequence"/>
</dbReference>
<evidence type="ECO:0000256" key="5">
    <source>
        <dbReference type="ARBA" id="ARBA00023002"/>
    </source>
</evidence>
<evidence type="ECO:0000256" key="4">
    <source>
        <dbReference type="ARBA" id="ARBA00022827"/>
    </source>
</evidence>
<accession>A0A9W9ZSM3</accession>
<dbReference type="PANTHER" id="PTHR11530">
    <property type="entry name" value="D-AMINO ACID OXIDASE"/>
    <property type="match status" value="1"/>
</dbReference>
<keyword evidence="3" id="KW-0285">Flavoprotein</keyword>
<comment type="cofactor">
    <cofactor evidence="1">
        <name>FAD</name>
        <dbReference type="ChEBI" id="CHEBI:57692"/>
    </cofactor>
</comment>
<dbReference type="Gene3D" id="3.30.9.10">
    <property type="entry name" value="D-Amino Acid Oxidase, subunit A, domain 2"/>
    <property type="match status" value="1"/>
</dbReference>
<dbReference type="GO" id="GO:0019478">
    <property type="term" value="P:D-amino acid catabolic process"/>
    <property type="evidence" value="ECO:0007669"/>
    <property type="project" value="TreeGrafter"/>
</dbReference>
<proteinExistence type="inferred from homology"/>
<dbReference type="EMBL" id="MU825874">
    <property type="protein sequence ID" value="KAJ7387142.1"/>
    <property type="molecule type" value="Genomic_DNA"/>
</dbReference>
<evidence type="ECO:0000313" key="7">
    <source>
        <dbReference type="EMBL" id="KAJ7387142.1"/>
    </source>
</evidence>
<evidence type="ECO:0000256" key="1">
    <source>
        <dbReference type="ARBA" id="ARBA00001974"/>
    </source>
</evidence>
<keyword evidence="4" id="KW-0274">FAD</keyword>
<dbReference type="InterPro" id="IPR023209">
    <property type="entry name" value="DAO"/>
</dbReference>
<dbReference type="AlphaFoldDB" id="A0A9W9ZSM3"/>
<protein>
    <recommendedName>
        <fullName evidence="6">FAD dependent oxidoreductase domain-containing protein</fullName>
    </recommendedName>
</protein>
<dbReference type="SUPFAM" id="SSF54373">
    <property type="entry name" value="FAD-linked reductases, C-terminal domain"/>
    <property type="match status" value="1"/>
</dbReference>
<organism evidence="7 8">
    <name type="scientific">Desmophyllum pertusum</name>
    <dbReference type="NCBI Taxonomy" id="174260"/>
    <lineage>
        <taxon>Eukaryota</taxon>
        <taxon>Metazoa</taxon>
        <taxon>Cnidaria</taxon>
        <taxon>Anthozoa</taxon>
        <taxon>Hexacorallia</taxon>
        <taxon>Scleractinia</taxon>
        <taxon>Caryophylliina</taxon>
        <taxon>Caryophylliidae</taxon>
        <taxon>Desmophyllum</taxon>
    </lineage>
</organism>
<sequence>MTSALQLLQKGYRVTVVAKEYASPVSSGKRITSEIAGALWEWPPAVCGRHTDEKSLDRSKVWCMDSYGKFMELAMNPKETGSLPQTIYLLLQRQGQRSSKQLEKMDELSHLPGFRHDAKLIEETAVNTDTGVVDAYQHMAPMVDTITYMQWLYKQCREKGCRFVQDEIHGLLRDQAEDLKRKYKAQLIFNCSGLNAKELAGDEDVYPLRGVILKVKNDGSLMPKLNHSMCISLIEDIDESQKEGQSFVFILPRGDDKLWLGGMVQPNQWDRNLTLDYPPIRRMFEKVKEFYAPLRNYGDEDVEEVLVGLRPLVKATFAWSGILCVHLFCTTMDMGARA</sequence>
<dbReference type="Gene3D" id="3.40.50.720">
    <property type="entry name" value="NAD(P)-binding Rossmann-like Domain"/>
    <property type="match status" value="1"/>
</dbReference>